<dbReference type="InterPro" id="IPR027417">
    <property type="entry name" value="P-loop_NTPase"/>
</dbReference>
<dbReference type="InterPro" id="IPR020591">
    <property type="entry name" value="Chromosome_initiator_DnaA-like"/>
</dbReference>
<dbReference type="AlphaFoldDB" id="A0A1F4XMU9"/>
<comment type="domain">
    <text evidence="8">Domain I is involved in oligomerization and binding regulators, domain II is flexibile and of varying length in different bacteria, domain III forms the AAA+ region, while domain IV binds dsDNA.</text>
</comment>
<evidence type="ECO:0000256" key="7">
    <source>
        <dbReference type="ARBA" id="ARBA00023125"/>
    </source>
</evidence>
<feature type="binding site" evidence="8">
    <location>
        <position position="172"/>
    </location>
    <ligand>
        <name>ATP</name>
        <dbReference type="ChEBI" id="CHEBI:30616"/>
    </ligand>
</feature>
<comment type="function">
    <text evidence="8 10">Plays an essential role in the initiation and regulation of chromosomal replication. ATP-DnaA binds to the origin of replication (oriC) to initiate formation of the DNA replication initiation complex once per cell cycle. Binds the DnaA box (a 9 base pair repeat at the origin) and separates the double-stranded (ds)DNA. Forms a right-handed helical filament on oriC DNA; dsDNA binds to the exterior of the filament while single-stranded (ss)DNA is stabiized in the filament's interior. The ATP-DnaA-oriC complex binds and stabilizes one strand of the AT-rich DNA unwinding element (DUE), permitting loading of DNA polymerase. After initiation quickly degrades to an ADP-DnaA complex that is not apt for DNA replication. Binds acidic phospholipids.</text>
</comment>
<dbReference type="Gene3D" id="1.10.8.60">
    <property type="match status" value="1"/>
</dbReference>
<dbReference type="Proteomes" id="UP000177521">
    <property type="component" value="Unassembled WGS sequence"/>
</dbReference>
<dbReference type="InterPro" id="IPR013159">
    <property type="entry name" value="DnaA_C"/>
</dbReference>
<organism evidence="14 15">
    <name type="scientific">Candidatus Abawacabacteria bacterium RIFCSPHIGHO2_01_FULL_46_8</name>
    <dbReference type="NCBI Taxonomy" id="1817815"/>
    <lineage>
        <taxon>Bacteria</taxon>
        <taxon>Candidatus Abawacaibacteriota</taxon>
    </lineage>
</organism>
<dbReference type="GO" id="GO:0006270">
    <property type="term" value="P:DNA replication initiation"/>
    <property type="evidence" value="ECO:0007669"/>
    <property type="project" value="UniProtKB-UniRule"/>
</dbReference>
<dbReference type="InterPro" id="IPR013317">
    <property type="entry name" value="DnaA_dom"/>
</dbReference>
<evidence type="ECO:0000256" key="9">
    <source>
        <dbReference type="NCBIfam" id="TIGR00362"/>
    </source>
</evidence>
<evidence type="ECO:0000256" key="1">
    <source>
        <dbReference type="ARBA" id="ARBA00006583"/>
    </source>
</evidence>
<sequence>MTLTKTAPKTELRQYWETILLHLQGEISPANFYTWFKHTSLCSYDEEIGLIVIGTPNAFTKSWLENKYRHNIINAALASRLNAKKIELIINADLNNPENCDRVDPLQLIRENKKTNPTRSRNHTLNPRYNFDSFVVGDSNRLAYAAGKAVLAAPGESYNPFFIYGGVGLGKTHLIQAIGNALLRENRQLQILYISAETLTNDLINAIQERSTKKFKDKYRAIDVLIIDDIQFLSSKTQTQEELFHIFNTLYDNNKQIIISSDCPPREINSLNERLKSRFEMGMIADIGVPDYETRLAILRRKCQERGIIVAPEVLEFIAHEITSNVRELEGVLVQTIAQWQCNSIEPTVDAVANFLAKHHRLSSLKNNQRSISFADVINFSADYLDLAPADITSARRNKEIVTARQICMYILKHDLNMSYDLIGKNFGGKNHTTAMHAVRKITNEMQTDKALVRSVNAIRRSLGIL</sequence>
<feature type="region of interest" description="Domain III, AAA+ region" evidence="8">
    <location>
        <begin position="124"/>
        <end position="340"/>
    </location>
</feature>
<dbReference type="FunFam" id="3.40.50.300:FF:000668">
    <property type="entry name" value="Chromosomal replication initiator protein DnaA"/>
    <property type="match status" value="1"/>
</dbReference>
<protein>
    <recommendedName>
        <fullName evidence="8 9">Chromosomal replication initiator protein DnaA</fullName>
    </recommendedName>
</protein>
<feature type="binding site" evidence="8">
    <location>
        <position position="168"/>
    </location>
    <ligand>
        <name>ATP</name>
        <dbReference type="ChEBI" id="CHEBI:30616"/>
    </ligand>
</feature>
<dbReference type="PANTHER" id="PTHR30050">
    <property type="entry name" value="CHROMOSOMAL REPLICATION INITIATOR PROTEIN DNAA"/>
    <property type="match status" value="1"/>
</dbReference>
<dbReference type="Pfam" id="PF08299">
    <property type="entry name" value="Bac_DnaA_C"/>
    <property type="match status" value="1"/>
</dbReference>
<evidence type="ECO:0000256" key="10">
    <source>
        <dbReference type="RuleBase" id="RU000577"/>
    </source>
</evidence>
<dbReference type="Gene3D" id="1.10.1750.10">
    <property type="match status" value="1"/>
</dbReference>
<comment type="caution">
    <text evidence="8">Lacks conserved residue(s) required for the propagation of feature annotation.</text>
</comment>
<evidence type="ECO:0000256" key="8">
    <source>
        <dbReference type="HAMAP-Rule" id="MF_00377"/>
    </source>
</evidence>
<keyword evidence="2 8" id="KW-0963">Cytoplasm</keyword>
<evidence type="ECO:0000256" key="4">
    <source>
        <dbReference type="ARBA" id="ARBA00022741"/>
    </source>
</evidence>
<dbReference type="GO" id="GO:0005737">
    <property type="term" value="C:cytoplasm"/>
    <property type="evidence" value="ECO:0007669"/>
    <property type="project" value="UniProtKB-SubCell"/>
</dbReference>
<comment type="subcellular location">
    <subcellularLocation>
        <location evidence="8">Cytoplasm</location>
    </subcellularLocation>
</comment>
<dbReference type="GO" id="GO:0006275">
    <property type="term" value="P:regulation of DNA replication"/>
    <property type="evidence" value="ECO:0007669"/>
    <property type="project" value="UniProtKB-UniRule"/>
</dbReference>
<dbReference type="PRINTS" id="PR00051">
    <property type="entry name" value="DNAA"/>
</dbReference>
<keyword evidence="6 8" id="KW-0446">Lipid-binding</keyword>
<feature type="domain" description="Chromosomal replication initiator DnaA C-terminal" evidence="13">
    <location>
        <begin position="373"/>
        <end position="442"/>
    </location>
</feature>
<keyword evidence="3 8" id="KW-0235">DNA replication</keyword>
<dbReference type="SMART" id="SM00760">
    <property type="entry name" value="Bac_DnaA_C"/>
    <property type="match status" value="1"/>
</dbReference>
<feature type="region of interest" description="Domain IV, binds dsDNA" evidence="8">
    <location>
        <begin position="341"/>
        <end position="466"/>
    </location>
</feature>
<dbReference type="PANTHER" id="PTHR30050:SF2">
    <property type="entry name" value="CHROMOSOMAL REPLICATION INITIATOR PROTEIN DNAA"/>
    <property type="match status" value="1"/>
</dbReference>
<comment type="subunit">
    <text evidence="8">Oligomerizes as a right-handed, spiral filament on DNA at oriC.</text>
</comment>
<dbReference type="CDD" id="cd06571">
    <property type="entry name" value="Bac_DnaA_C"/>
    <property type="match status" value="1"/>
</dbReference>
<evidence type="ECO:0000256" key="11">
    <source>
        <dbReference type="RuleBase" id="RU004227"/>
    </source>
</evidence>
<dbReference type="Gene3D" id="3.40.50.300">
    <property type="entry name" value="P-loop containing nucleotide triphosphate hydrolases"/>
    <property type="match status" value="1"/>
</dbReference>
<dbReference type="GO" id="GO:0003688">
    <property type="term" value="F:DNA replication origin binding"/>
    <property type="evidence" value="ECO:0007669"/>
    <property type="project" value="UniProtKB-UniRule"/>
</dbReference>
<feature type="binding site" evidence="8">
    <location>
        <position position="171"/>
    </location>
    <ligand>
        <name>ATP</name>
        <dbReference type="ChEBI" id="CHEBI:30616"/>
    </ligand>
</feature>
<dbReference type="InterPro" id="IPR024633">
    <property type="entry name" value="DnaA_N_dom"/>
</dbReference>
<dbReference type="GO" id="GO:0005886">
    <property type="term" value="C:plasma membrane"/>
    <property type="evidence" value="ECO:0007669"/>
    <property type="project" value="TreeGrafter"/>
</dbReference>
<dbReference type="SUPFAM" id="SSF52540">
    <property type="entry name" value="P-loop containing nucleoside triphosphate hydrolases"/>
    <property type="match status" value="1"/>
</dbReference>
<reference evidence="14 15" key="1">
    <citation type="journal article" date="2016" name="Nat. Commun.">
        <title>Thousands of microbial genomes shed light on interconnected biogeochemical processes in an aquifer system.</title>
        <authorList>
            <person name="Anantharaman K."/>
            <person name="Brown C.T."/>
            <person name="Hug L.A."/>
            <person name="Sharon I."/>
            <person name="Castelle C.J."/>
            <person name="Probst A.J."/>
            <person name="Thomas B.C."/>
            <person name="Singh A."/>
            <person name="Wilkins M.J."/>
            <person name="Karaoz U."/>
            <person name="Brodie E.L."/>
            <person name="Williams K.H."/>
            <person name="Hubbard S.S."/>
            <person name="Banfield J.F."/>
        </authorList>
    </citation>
    <scope>NUCLEOTIDE SEQUENCE [LARGE SCALE GENOMIC DNA]</scope>
</reference>
<proteinExistence type="inferred from homology"/>
<evidence type="ECO:0000256" key="5">
    <source>
        <dbReference type="ARBA" id="ARBA00022840"/>
    </source>
</evidence>
<dbReference type="HAMAP" id="MF_00377">
    <property type="entry name" value="DnaA_bact"/>
    <property type="match status" value="1"/>
</dbReference>
<keyword evidence="4 8" id="KW-0547">Nucleotide-binding</keyword>
<keyword evidence="7 8" id="KW-0238">DNA-binding</keyword>
<feature type="binding site" evidence="8">
    <location>
        <position position="170"/>
    </location>
    <ligand>
        <name>ATP</name>
        <dbReference type="ChEBI" id="CHEBI:30616"/>
    </ligand>
</feature>
<feature type="domain" description="AAA+ ATPase" evidence="12">
    <location>
        <begin position="157"/>
        <end position="288"/>
    </location>
</feature>
<comment type="caution">
    <text evidence="14">The sequence shown here is derived from an EMBL/GenBank/DDBJ whole genome shotgun (WGS) entry which is preliminary data.</text>
</comment>
<evidence type="ECO:0000256" key="6">
    <source>
        <dbReference type="ARBA" id="ARBA00023121"/>
    </source>
</evidence>
<dbReference type="GO" id="GO:0005524">
    <property type="term" value="F:ATP binding"/>
    <property type="evidence" value="ECO:0007669"/>
    <property type="project" value="UniProtKB-UniRule"/>
</dbReference>
<dbReference type="EMBL" id="MEWS01000001">
    <property type="protein sequence ID" value="OGC83052.1"/>
    <property type="molecule type" value="Genomic_DNA"/>
</dbReference>
<dbReference type="NCBIfam" id="TIGR00362">
    <property type="entry name" value="DnaA"/>
    <property type="match status" value="1"/>
</dbReference>
<dbReference type="GO" id="GO:0008289">
    <property type="term" value="F:lipid binding"/>
    <property type="evidence" value="ECO:0007669"/>
    <property type="project" value="UniProtKB-KW"/>
</dbReference>
<name>A0A1F4XMU9_9BACT</name>
<evidence type="ECO:0000259" key="12">
    <source>
        <dbReference type="SMART" id="SM00382"/>
    </source>
</evidence>
<gene>
    <name evidence="8" type="primary">dnaA</name>
    <name evidence="14" type="ORF">A2788_01410</name>
</gene>
<comment type="similarity">
    <text evidence="1 8 11">Belongs to the DnaA family.</text>
</comment>
<dbReference type="InterPro" id="IPR003593">
    <property type="entry name" value="AAA+_ATPase"/>
</dbReference>
<evidence type="ECO:0000259" key="13">
    <source>
        <dbReference type="SMART" id="SM00760"/>
    </source>
</evidence>
<dbReference type="CDD" id="cd00009">
    <property type="entry name" value="AAA"/>
    <property type="match status" value="1"/>
</dbReference>
<dbReference type="SMART" id="SM00382">
    <property type="entry name" value="AAA"/>
    <property type="match status" value="1"/>
</dbReference>
<dbReference type="Pfam" id="PF11638">
    <property type="entry name" value="DnaA_N"/>
    <property type="match status" value="1"/>
</dbReference>
<feature type="region of interest" description="Domain I, interacts with DnaA modulators" evidence="8">
    <location>
        <begin position="1"/>
        <end position="114"/>
    </location>
</feature>
<dbReference type="SUPFAM" id="SSF48295">
    <property type="entry name" value="TrpR-like"/>
    <property type="match status" value="1"/>
</dbReference>
<dbReference type="InterPro" id="IPR001957">
    <property type="entry name" value="Chromosome_initiator_DnaA"/>
</dbReference>
<dbReference type="InterPro" id="IPR010921">
    <property type="entry name" value="Trp_repressor/repl_initiator"/>
</dbReference>
<dbReference type="Gene3D" id="3.30.300.180">
    <property type="match status" value="1"/>
</dbReference>
<evidence type="ECO:0000313" key="15">
    <source>
        <dbReference type="Proteomes" id="UP000177521"/>
    </source>
</evidence>
<evidence type="ECO:0000313" key="14">
    <source>
        <dbReference type="EMBL" id="OGC83052.1"/>
    </source>
</evidence>
<evidence type="ECO:0000256" key="3">
    <source>
        <dbReference type="ARBA" id="ARBA00022705"/>
    </source>
</evidence>
<keyword evidence="5 8" id="KW-0067">ATP-binding</keyword>
<evidence type="ECO:0000256" key="2">
    <source>
        <dbReference type="ARBA" id="ARBA00022490"/>
    </source>
</evidence>
<dbReference type="InterPro" id="IPR038454">
    <property type="entry name" value="DnaA_N_sf"/>
</dbReference>
<accession>A0A1F4XMU9</accession>
<dbReference type="Pfam" id="PF00308">
    <property type="entry name" value="Bac_DnaA"/>
    <property type="match status" value="1"/>
</dbReference>